<proteinExistence type="predicted"/>
<evidence type="ECO:0000313" key="1">
    <source>
        <dbReference type="EMBL" id="MWB93084.1"/>
    </source>
</evidence>
<name>A0A6I4NPE8_9FLAO</name>
<dbReference type="InterPro" id="IPR014942">
    <property type="entry name" value="AbiEii"/>
</dbReference>
<organism evidence="1 2">
    <name type="scientific">Flavobacterium hydrocarbonoxydans</name>
    <dbReference type="NCBI Taxonomy" id="2683249"/>
    <lineage>
        <taxon>Bacteria</taxon>
        <taxon>Pseudomonadati</taxon>
        <taxon>Bacteroidota</taxon>
        <taxon>Flavobacteriia</taxon>
        <taxon>Flavobacteriales</taxon>
        <taxon>Flavobacteriaceae</taxon>
        <taxon>Flavobacterium</taxon>
    </lineage>
</organism>
<dbReference type="Pfam" id="PF08843">
    <property type="entry name" value="AbiEii"/>
    <property type="match status" value="1"/>
</dbReference>
<reference evidence="1 2" key="1">
    <citation type="submission" date="2019-12" db="EMBL/GenBank/DDBJ databases">
        <authorList>
            <person name="Kim Y.S."/>
        </authorList>
    </citation>
    <scope>NUCLEOTIDE SEQUENCE [LARGE SCALE GENOMIC DNA]</scope>
    <source>
        <strain evidence="1 2">GA093</strain>
    </source>
</reference>
<keyword evidence="1" id="KW-0808">Transferase</keyword>
<comment type="caution">
    <text evidence="1">The sequence shown here is derived from an EMBL/GenBank/DDBJ whole genome shotgun (WGS) entry which is preliminary data.</text>
</comment>
<gene>
    <name evidence="1" type="ORF">GON26_01820</name>
</gene>
<dbReference type="AlphaFoldDB" id="A0A6I4NPE8"/>
<dbReference type="RefSeq" id="WP_160373275.1">
    <property type="nucleotide sequence ID" value="NZ_WSTB01000001.1"/>
</dbReference>
<dbReference type="Proteomes" id="UP000471501">
    <property type="component" value="Unassembled WGS sequence"/>
</dbReference>
<evidence type="ECO:0000313" key="2">
    <source>
        <dbReference type="Proteomes" id="UP000471501"/>
    </source>
</evidence>
<dbReference type="EMBL" id="WSTB01000001">
    <property type="protein sequence ID" value="MWB93084.1"/>
    <property type="molecule type" value="Genomic_DNA"/>
</dbReference>
<sequence length="247" mass="28957">MDIYIKPDAERKINENPKNSNPKNIQARKEFYDWLAKTIEIEGIISVERDHVFDDAVAYRSGGIRLYFNALTDPIEGVKEGVLLEAGFDKVTPNFDCTIASWAYEKAKENKSIAIIDNRAIDIICYHPGFTFVEKLQTIATKFRQELTDGVLRANLMIQYYDVYCLLENQQVQQFIGTPEYHEHKKERFPSADYEIPINENEAFLLSDNELRAEFKRRYELTKKLYYKGQPNFDEVMERINLNLFKL</sequence>
<protein>
    <submittedName>
        <fullName evidence="1">Nucleotidyl transferase AbiEii/AbiGii toxin family protein</fullName>
    </submittedName>
</protein>
<accession>A0A6I4NPE8</accession>
<dbReference type="GO" id="GO:0016740">
    <property type="term" value="F:transferase activity"/>
    <property type="evidence" value="ECO:0007669"/>
    <property type="project" value="UniProtKB-KW"/>
</dbReference>
<keyword evidence="2" id="KW-1185">Reference proteome</keyword>